<evidence type="ECO:0000256" key="7">
    <source>
        <dbReference type="ARBA" id="ARBA00022679"/>
    </source>
</evidence>
<dbReference type="GO" id="GO:0032259">
    <property type="term" value="P:methylation"/>
    <property type="evidence" value="ECO:0007669"/>
    <property type="project" value="UniProtKB-KW"/>
</dbReference>
<dbReference type="EC" id="2.1.1.63" evidence="4"/>
<comment type="function">
    <text evidence="2">Involved in the cellular defense against the biological effects of O6-methylguanine (O6-MeG) and O4-methylthymine (O4-MeT) in DNA. Repairs the methylated nucleobase in DNA by stoichiometrically transferring the methyl group to a cysteine residue in the enzyme. This is a suicide reaction: the enzyme is irreversibly inactivated.</text>
</comment>
<dbReference type="InterPro" id="IPR036631">
    <property type="entry name" value="MGMT_N_sf"/>
</dbReference>
<sequence length="178" mass="18152">MRIGVTDQGVVSTVAFGPDGDGGGGGGGGEGTPAADAVTGADLTTEDRRAAAVTAQLAEYFAGRRREFDLPIDWRVTTGAQQAVLRTLHRTVGYGRTVTYGELADLSGAFDDEPGERGLRAKTVGSIMGSAPVSVLVPCHRVVAAGGVGGYGGGEAGLATKHWLLTLEGVLPPTLDWS</sequence>
<dbReference type="SUPFAM" id="SSF46767">
    <property type="entry name" value="Methylated DNA-protein cysteine methyltransferase, C-terminal domain"/>
    <property type="match status" value="1"/>
</dbReference>
<feature type="region of interest" description="Disordered" evidence="11">
    <location>
        <begin position="14"/>
        <end position="34"/>
    </location>
</feature>
<dbReference type="Gene3D" id="3.30.160.70">
    <property type="entry name" value="Methylated DNA-protein cysteine methyltransferase domain"/>
    <property type="match status" value="1"/>
</dbReference>
<dbReference type="Pfam" id="PF01035">
    <property type="entry name" value="DNA_binding_1"/>
    <property type="match status" value="1"/>
</dbReference>
<keyword evidence="6 13" id="KW-0489">Methyltransferase</keyword>
<dbReference type="NCBIfam" id="TIGR00589">
    <property type="entry name" value="ogt"/>
    <property type="match status" value="1"/>
</dbReference>
<keyword evidence="14" id="KW-1185">Reference proteome</keyword>
<keyword evidence="7 13" id="KW-0808">Transferase</keyword>
<evidence type="ECO:0000256" key="11">
    <source>
        <dbReference type="SAM" id="MobiDB-lite"/>
    </source>
</evidence>
<dbReference type="InterPro" id="IPR001497">
    <property type="entry name" value="MethylDNA_cys_MeTrfase_AS"/>
</dbReference>
<dbReference type="GO" id="GO:0006281">
    <property type="term" value="P:DNA repair"/>
    <property type="evidence" value="ECO:0007669"/>
    <property type="project" value="UniProtKB-KW"/>
</dbReference>
<evidence type="ECO:0000256" key="9">
    <source>
        <dbReference type="ARBA" id="ARBA00023204"/>
    </source>
</evidence>
<dbReference type="Proteomes" id="UP000501179">
    <property type="component" value="Chromosome"/>
</dbReference>
<comment type="catalytic activity">
    <reaction evidence="10">
        <text>a 6-O-methyl-2'-deoxyguanosine in DNA + L-cysteinyl-[protein] = S-methyl-L-cysteinyl-[protein] + a 2'-deoxyguanosine in DNA</text>
        <dbReference type="Rhea" id="RHEA:24000"/>
        <dbReference type="Rhea" id="RHEA-COMP:10131"/>
        <dbReference type="Rhea" id="RHEA-COMP:10132"/>
        <dbReference type="Rhea" id="RHEA-COMP:11367"/>
        <dbReference type="Rhea" id="RHEA-COMP:11368"/>
        <dbReference type="ChEBI" id="CHEBI:29950"/>
        <dbReference type="ChEBI" id="CHEBI:82612"/>
        <dbReference type="ChEBI" id="CHEBI:85445"/>
        <dbReference type="ChEBI" id="CHEBI:85448"/>
        <dbReference type="EC" id="2.1.1.63"/>
    </reaction>
</comment>
<evidence type="ECO:0000256" key="8">
    <source>
        <dbReference type="ARBA" id="ARBA00022763"/>
    </source>
</evidence>
<accession>A0A6G9H8Z4</accession>
<dbReference type="Gene3D" id="1.10.10.10">
    <property type="entry name" value="Winged helix-like DNA-binding domain superfamily/Winged helix DNA-binding domain"/>
    <property type="match status" value="1"/>
</dbReference>
<dbReference type="KEGG" id="slia:HA039_15480"/>
<gene>
    <name evidence="13" type="ORF">HA039_15480</name>
</gene>
<dbReference type="InterPro" id="IPR014048">
    <property type="entry name" value="MethylDNA_cys_MeTrfase_DNA-bd"/>
</dbReference>
<keyword evidence="8" id="KW-0227">DNA damage</keyword>
<dbReference type="PANTHER" id="PTHR46460">
    <property type="entry name" value="METHYLATED-DNA--PROTEIN-CYSTEINE METHYLTRANSFERASE"/>
    <property type="match status" value="1"/>
</dbReference>
<evidence type="ECO:0000313" key="13">
    <source>
        <dbReference type="EMBL" id="QIQ06924.1"/>
    </source>
</evidence>
<dbReference type="CDD" id="cd06445">
    <property type="entry name" value="ATase"/>
    <property type="match status" value="1"/>
</dbReference>
<reference evidence="13 14" key="1">
    <citation type="submission" date="2020-03" db="EMBL/GenBank/DDBJ databases">
        <title>A novel species.</title>
        <authorList>
            <person name="Gao J."/>
        </authorList>
    </citation>
    <scope>NUCLEOTIDE SEQUENCE [LARGE SCALE GENOMIC DNA]</scope>
    <source>
        <strain evidence="13 14">QMT-12</strain>
    </source>
</reference>
<dbReference type="EMBL" id="CP050177">
    <property type="protein sequence ID" value="QIQ06924.1"/>
    <property type="molecule type" value="Genomic_DNA"/>
</dbReference>
<dbReference type="InterPro" id="IPR036388">
    <property type="entry name" value="WH-like_DNA-bd_sf"/>
</dbReference>
<dbReference type="SUPFAM" id="SSF53155">
    <property type="entry name" value="Methylated DNA-protein cysteine methyltransferase domain"/>
    <property type="match status" value="1"/>
</dbReference>
<dbReference type="InterPro" id="IPR036217">
    <property type="entry name" value="MethylDNA_cys_MeTrfase_DNAb"/>
</dbReference>
<dbReference type="PROSITE" id="PS00374">
    <property type="entry name" value="MGMT"/>
    <property type="match status" value="1"/>
</dbReference>
<evidence type="ECO:0000256" key="5">
    <source>
        <dbReference type="ARBA" id="ARBA00015377"/>
    </source>
</evidence>
<comment type="catalytic activity">
    <reaction evidence="1">
        <text>a 4-O-methyl-thymidine in DNA + L-cysteinyl-[protein] = a thymidine in DNA + S-methyl-L-cysteinyl-[protein]</text>
        <dbReference type="Rhea" id="RHEA:53428"/>
        <dbReference type="Rhea" id="RHEA-COMP:10131"/>
        <dbReference type="Rhea" id="RHEA-COMP:10132"/>
        <dbReference type="Rhea" id="RHEA-COMP:13555"/>
        <dbReference type="Rhea" id="RHEA-COMP:13556"/>
        <dbReference type="ChEBI" id="CHEBI:29950"/>
        <dbReference type="ChEBI" id="CHEBI:82612"/>
        <dbReference type="ChEBI" id="CHEBI:137386"/>
        <dbReference type="ChEBI" id="CHEBI:137387"/>
        <dbReference type="EC" id="2.1.1.63"/>
    </reaction>
</comment>
<organism evidence="13 14">
    <name type="scientific">Streptomyces liangshanensis</name>
    <dbReference type="NCBI Taxonomy" id="2717324"/>
    <lineage>
        <taxon>Bacteria</taxon>
        <taxon>Bacillati</taxon>
        <taxon>Actinomycetota</taxon>
        <taxon>Actinomycetes</taxon>
        <taxon>Kitasatosporales</taxon>
        <taxon>Streptomycetaceae</taxon>
        <taxon>Streptomyces</taxon>
    </lineage>
</organism>
<keyword evidence="9" id="KW-0234">DNA repair</keyword>
<evidence type="ECO:0000256" key="10">
    <source>
        <dbReference type="ARBA" id="ARBA00049348"/>
    </source>
</evidence>
<evidence type="ECO:0000256" key="2">
    <source>
        <dbReference type="ARBA" id="ARBA00003317"/>
    </source>
</evidence>
<evidence type="ECO:0000256" key="6">
    <source>
        <dbReference type="ARBA" id="ARBA00022603"/>
    </source>
</evidence>
<protein>
    <recommendedName>
        <fullName evidence="5">Methylated-DNA--protein-cysteine methyltransferase</fullName>
        <ecNumber evidence="4">2.1.1.63</ecNumber>
    </recommendedName>
</protein>
<evidence type="ECO:0000256" key="4">
    <source>
        <dbReference type="ARBA" id="ARBA00011918"/>
    </source>
</evidence>
<dbReference type="GO" id="GO:0003908">
    <property type="term" value="F:methylated-DNA-[protein]-cysteine S-methyltransferase activity"/>
    <property type="evidence" value="ECO:0007669"/>
    <property type="project" value="UniProtKB-EC"/>
</dbReference>
<name>A0A6G9H8Z4_9ACTN</name>
<comment type="similarity">
    <text evidence="3">Belongs to the MGMT family.</text>
</comment>
<dbReference type="AlphaFoldDB" id="A0A6G9H8Z4"/>
<evidence type="ECO:0000256" key="1">
    <source>
        <dbReference type="ARBA" id="ARBA00001286"/>
    </source>
</evidence>
<dbReference type="PANTHER" id="PTHR46460:SF1">
    <property type="entry name" value="METHYLATED-DNA--PROTEIN-CYSTEINE METHYLTRANSFERASE"/>
    <property type="match status" value="1"/>
</dbReference>
<evidence type="ECO:0000313" key="14">
    <source>
        <dbReference type="Proteomes" id="UP000501179"/>
    </source>
</evidence>
<evidence type="ECO:0000259" key="12">
    <source>
        <dbReference type="Pfam" id="PF01035"/>
    </source>
</evidence>
<evidence type="ECO:0000256" key="3">
    <source>
        <dbReference type="ARBA" id="ARBA00008711"/>
    </source>
</evidence>
<proteinExistence type="inferred from homology"/>
<feature type="compositionally biased region" description="Gly residues" evidence="11">
    <location>
        <begin position="19"/>
        <end position="31"/>
    </location>
</feature>
<feature type="domain" description="Methylated-DNA-[protein]-cysteine S-methyltransferase DNA binding" evidence="12">
    <location>
        <begin position="81"/>
        <end position="170"/>
    </location>
</feature>